<dbReference type="GO" id="GO:0006508">
    <property type="term" value="P:proteolysis"/>
    <property type="evidence" value="ECO:0007669"/>
    <property type="project" value="InterPro"/>
</dbReference>
<accession>A0A5C6ER76</accession>
<dbReference type="OrthoDB" id="9801934at2"/>
<dbReference type="GO" id="GO:0004197">
    <property type="term" value="F:cysteine-type endopeptidase activity"/>
    <property type="evidence" value="ECO:0007669"/>
    <property type="project" value="InterPro"/>
</dbReference>
<dbReference type="Gene3D" id="3.90.650.10">
    <property type="entry name" value="PurM-like C-terminal domain"/>
    <property type="match status" value="1"/>
</dbReference>
<dbReference type="Pfam" id="PF02769">
    <property type="entry name" value="AIRS_C"/>
    <property type="match status" value="1"/>
</dbReference>
<dbReference type="InterPro" id="IPR010918">
    <property type="entry name" value="PurM-like_C_dom"/>
</dbReference>
<dbReference type="Gene3D" id="3.30.1330.10">
    <property type="entry name" value="PurM-like, N-terminal domain"/>
    <property type="match status" value="1"/>
</dbReference>
<dbReference type="InterPro" id="IPR016188">
    <property type="entry name" value="PurM-like_N"/>
</dbReference>
<reference evidence="3 4" key="1">
    <citation type="submission" date="2019-02" db="EMBL/GenBank/DDBJ databases">
        <title>Deep-cultivation of Planctomycetes and their phenomic and genomic characterization uncovers novel biology.</title>
        <authorList>
            <person name="Wiegand S."/>
            <person name="Jogler M."/>
            <person name="Boedeker C."/>
            <person name="Pinto D."/>
            <person name="Vollmers J."/>
            <person name="Rivas-Marin E."/>
            <person name="Kohn T."/>
            <person name="Peeters S.H."/>
            <person name="Heuer A."/>
            <person name="Rast P."/>
            <person name="Oberbeckmann S."/>
            <person name="Bunk B."/>
            <person name="Jeske O."/>
            <person name="Meyerdierks A."/>
            <person name="Storesund J.E."/>
            <person name="Kallscheuer N."/>
            <person name="Luecker S."/>
            <person name="Lage O.M."/>
            <person name="Pohl T."/>
            <person name="Merkel B.J."/>
            <person name="Hornburger P."/>
            <person name="Mueller R.-W."/>
            <person name="Bruemmer F."/>
            <person name="Labrenz M."/>
            <person name="Spormann A.M."/>
            <person name="Op Den Camp H."/>
            <person name="Overmann J."/>
            <person name="Amann R."/>
            <person name="Jetten M.S.M."/>
            <person name="Mascher T."/>
            <person name="Medema M.H."/>
            <person name="Devos D.P."/>
            <person name="Kaster A.-K."/>
            <person name="Ovreas L."/>
            <person name="Rohde M."/>
            <person name="Galperin M.Y."/>
            <person name="Jogler C."/>
        </authorList>
    </citation>
    <scope>NUCLEOTIDE SEQUENCE [LARGE SCALE GENOMIC DNA]</scope>
    <source>
        <strain evidence="3 4">Poly51</strain>
    </source>
</reference>
<proteinExistence type="inferred from homology"/>
<feature type="domain" description="Caspase family p20" evidence="2">
    <location>
        <begin position="190"/>
        <end position="266"/>
    </location>
</feature>
<dbReference type="InterPro" id="IPR011854">
    <property type="entry name" value="HypE"/>
</dbReference>
<dbReference type="AlphaFoldDB" id="A0A5C6ER76"/>
<sequence length="352" mass="37204">MNQSTVPNMICPMPVAPTDTITLSHGEGGRVMRRLIRDRIGAKFGDGNVQLHSDAACLGNLVGEVAMTTDSYVVSPLFFPGGDIGSLAVHGTVNDLAMAGARPLFLTLALILEEGLSVETLDSIIDSIASAARQCDVKIVAGDTKVVPKGAADQIFINTTGIGVHQHTRRMSACQIQPNDCLIVSGPLARHGLAVLAARESIALSPPPRSDSAPLHRVATELLQTLGDDLRTMRDATRGGVAAVLHEWAEESEHAMWVDESTLPLLPESRGVCELLGLDPLFVANEGTFVVAVAPDRVDDALTVLRSHAAVGEPSVIGQARRRKLSPVLVARGLGADQPLDEPIAAMLPRIC</sequence>
<dbReference type="InterPro" id="IPR001309">
    <property type="entry name" value="Pept_C14_p20"/>
</dbReference>
<evidence type="ECO:0000313" key="4">
    <source>
        <dbReference type="Proteomes" id="UP000318288"/>
    </source>
</evidence>
<dbReference type="InterPro" id="IPR036676">
    <property type="entry name" value="PurM-like_C_sf"/>
</dbReference>
<name>A0A5C6ER76_9BACT</name>
<dbReference type="EMBL" id="SJPW01000005">
    <property type="protein sequence ID" value="TWU50567.1"/>
    <property type="molecule type" value="Genomic_DNA"/>
</dbReference>
<keyword evidence="4" id="KW-1185">Reference proteome</keyword>
<dbReference type="SUPFAM" id="SSF56042">
    <property type="entry name" value="PurM C-terminal domain-like"/>
    <property type="match status" value="1"/>
</dbReference>
<dbReference type="PROSITE" id="PS50208">
    <property type="entry name" value="CASPASE_P20"/>
    <property type="match status" value="1"/>
</dbReference>
<dbReference type="PIRSF" id="PIRSF005644">
    <property type="entry name" value="Hdrgns_mtr_HypE"/>
    <property type="match status" value="1"/>
</dbReference>
<dbReference type="NCBIfam" id="TIGR02124">
    <property type="entry name" value="hypE"/>
    <property type="match status" value="1"/>
</dbReference>
<dbReference type="SUPFAM" id="SSF55326">
    <property type="entry name" value="PurM N-terminal domain-like"/>
    <property type="match status" value="1"/>
</dbReference>
<dbReference type="RefSeq" id="WP_146459291.1">
    <property type="nucleotide sequence ID" value="NZ_SJPW01000005.1"/>
</dbReference>
<dbReference type="InterPro" id="IPR036921">
    <property type="entry name" value="PurM-like_N_sf"/>
</dbReference>
<dbReference type="PANTHER" id="PTHR30303:SF0">
    <property type="entry name" value="CARBAMOYL DEHYDRATASE HYPE"/>
    <property type="match status" value="1"/>
</dbReference>
<dbReference type="GO" id="GO:0051604">
    <property type="term" value="P:protein maturation"/>
    <property type="evidence" value="ECO:0007669"/>
    <property type="project" value="TreeGrafter"/>
</dbReference>
<dbReference type="PANTHER" id="PTHR30303">
    <property type="entry name" value="HYDROGENASE ISOENZYMES FORMATION PROTEIN HYPE"/>
    <property type="match status" value="1"/>
</dbReference>
<evidence type="ECO:0000259" key="2">
    <source>
        <dbReference type="PROSITE" id="PS50208"/>
    </source>
</evidence>
<comment type="similarity">
    <text evidence="1">Belongs to the HypE family.</text>
</comment>
<protein>
    <submittedName>
        <fullName evidence="3">Hydrogenase isoenzymes formation protein HypE</fullName>
    </submittedName>
</protein>
<dbReference type="Pfam" id="PF00586">
    <property type="entry name" value="AIRS"/>
    <property type="match status" value="1"/>
</dbReference>
<organism evidence="3 4">
    <name type="scientific">Rubripirellula tenax</name>
    <dbReference type="NCBI Taxonomy" id="2528015"/>
    <lineage>
        <taxon>Bacteria</taxon>
        <taxon>Pseudomonadati</taxon>
        <taxon>Planctomycetota</taxon>
        <taxon>Planctomycetia</taxon>
        <taxon>Pirellulales</taxon>
        <taxon>Pirellulaceae</taxon>
        <taxon>Rubripirellula</taxon>
    </lineage>
</organism>
<dbReference type="Proteomes" id="UP000318288">
    <property type="component" value="Unassembled WGS sequence"/>
</dbReference>
<evidence type="ECO:0000256" key="1">
    <source>
        <dbReference type="ARBA" id="ARBA00006243"/>
    </source>
</evidence>
<comment type="caution">
    <text evidence="3">The sequence shown here is derived from an EMBL/GenBank/DDBJ whole genome shotgun (WGS) entry which is preliminary data.</text>
</comment>
<dbReference type="CDD" id="cd02197">
    <property type="entry name" value="HypE"/>
    <property type="match status" value="1"/>
</dbReference>
<gene>
    <name evidence="3" type="primary">hypE</name>
    <name evidence="3" type="ORF">Poly51_38590</name>
</gene>
<evidence type="ECO:0000313" key="3">
    <source>
        <dbReference type="EMBL" id="TWU50567.1"/>
    </source>
</evidence>